<dbReference type="RefSeq" id="WP_126595762.1">
    <property type="nucleotide sequence ID" value="NZ_BIFQ01000001.1"/>
</dbReference>
<dbReference type="GO" id="GO:0046983">
    <property type="term" value="F:protein dimerization activity"/>
    <property type="evidence" value="ECO:0007669"/>
    <property type="project" value="InterPro"/>
</dbReference>
<dbReference type="GO" id="GO:0005886">
    <property type="term" value="C:plasma membrane"/>
    <property type="evidence" value="ECO:0007669"/>
    <property type="project" value="UniProtKB-SubCell"/>
</dbReference>
<dbReference type="Gene3D" id="1.20.5.1930">
    <property type="match status" value="1"/>
</dbReference>
<comment type="catalytic activity">
    <reaction evidence="1">
        <text>ATP + protein L-histidine = ADP + protein N-phospho-L-histidine.</text>
        <dbReference type="EC" id="2.7.13.3"/>
    </reaction>
</comment>
<dbReference type="Pfam" id="PF02518">
    <property type="entry name" value="HATPase_c"/>
    <property type="match status" value="1"/>
</dbReference>
<evidence type="ECO:0000256" key="4">
    <source>
        <dbReference type="ARBA" id="ARBA00022475"/>
    </source>
</evidence>
<dbReference type="Pfam" id="PF00672">
    <property type="entry name" value="HAMP"/>
    <property type="match status" value="1"/>
</dbReference>
<proteinExistence type="predicted"/>
<keyword evidence="9 13" id="KW-1133">Transmembrane helix</keyword>
<accession>A0A401ZCK9</accession>
<dbReference type="Proteomes" id="UP000287224">
    <property type="component" value="Unassembled WGS sequence"/>
</dbReference>
<dbReference type="InterPro" id="IPR036890">
    <property type="entry name" value="HATPase_C_sf"/>
</dbReference>
<evidence type="ECO:0000256" key="1">
    <source>
        <dbReference type="ARBA" id="ARBA00000085"/>
    </source>
</evidence>
<name>A0A401ZCK9_9CHLR</name>
<evidence type="ECO:0000256" key="2">
    <source>
        <dbReference type="ARBA" id="ARBA00004651"/>
    </source>
</evidence>
<keyword evidence="12" id="KW-0175">Coiled coil</keyword>
<dbReference type="InterPro" id="IPR005467">
    <property type="entry name" value="His_kinase_dom"/>
</dbReference>
<evidence type="ECO:0000256" key="7">
    <source>
        <dbReference type="ARBA" id="ARBA00022692"/>
    </source>
</evidence>
<dbReference type="GO" id="GO:0000155">
    <property type="term" value="F:phosphorelay sensor kinase activity"/>
    <property type="evidence" value="ECO:0007669"/>
    <property type="project" value="InterPro"/>
</dbReference>
<keyword evidence="6" id="KW-0808">Transferase</keyword>
<keyword evidence="8" id="KW-0418">Kinase</keyword>
<dbReference type="InterPro" id="IPR011712">
    <property type="entry name" value="Sig_transdc_His_kin_sub3_dim/P"/>
</dbReference>
<feature type="coiled-coil region" evidence="12">
    <location>
        <begin position="249"/>
        <end position="339"/>
    </location>
</feature>
<evidence type="ECO:0000259" key="15">
    <source>
        <dbReference type="PROSITE" id="PS50885"/>
    </source>
</evidence>
<dbReference type="InterPro" id="IPR003660">
    <property type="entry name" value="HAMP_dom"/>
</dbReference>
<comment type="subcellular location">
    <subcellularLocation>
        <location evidence="2">Cell membrane</location>
        <topology evidence="2">Multi-pass membrane protein</topology>
    </subcellularLocation>
</comment>
<dbReference type="SMART" id="SM00304">
    <property type="entry name" value="HAMP"/>
    <property type="match status" value="1"/>
</dbReference>
<evidence type="ECO:0000256" key="8">
    <source>
        <dbReference type="ARBA" id="ARBA00022777"/>
    </source>
</evidence>
<sequence>MELLRRPGQRLQWKLTLSSLLTTVVTVCLIEVITVIVILIYFFAFPNRIWLNNVQSLATQAVPFFVNGHPDHAELAKWLQITSNGATELSSHSRASFLAVVDQQGNVLIARGGDEQPQLHSVLSQDEQRQLQRLLQGKNAGQGLAFQDGSHISVLMAPIVDGQRVEGAIILRSDQLTNAVFSANLNNLLPLIVLNVIVITVLAALTGAVAGFLTARSFTRRFKRLSLAANQWSQGDFLVRAVDPSEDELGQLTRQLNTMAEQLQQFLRTRQQLAMLEERNRLARDLHDSVKQQVFVVAMQVGAIRLLMGKDVAAARQRLDDMEQLVREVQKELSALIRELRPVALEGRSLAQALQTYIKQWQEQTWIAASVEVEGTCVISPALEEALFRVCQEALSNVARHSNATQVQVQLRCSEEVVVLRISDNGRGFHMERREKHGVGLLSMQERIRELGGQIRIESASGKGTQIYIECAGTPV</sequence>
<gene>
    <name evidence="16" type="ORF">KDAU_19600</name>
</gene>
<dbReference type="AlphaFoldDB" id="A0A401ZCK9"/>
<dbReference type="EMBL" id="BIFQ01000001">
    <property type="protein sequence ID" value="GCE04631.1"/>
    <property type="molecule type" value="Genomic_DNA"/>
</dbReference>
<evidence type="ECO:0000259" key="14">
    <source>
        <dbReference type="PROSITE" id="PS50109"/>
    </source>
</evidence>
<reference evidence="17" key="1">
    <citation type="submission" date="2018-12" db="EMBL/GenBank/DDBJ databases">
        <title>Tengunoibacter tsumagoiensis gen. nov., sp. nov., Dictyobacter kobayashii sp. nov., D. alpinus sp. nov., and D. joshuensis sp. nov. and description of Dictyobacteraceae fam. nov. within the order Ktedonobacterales isolated from Tengu-no-mugimeshi.</title>
        <authorList>
            <person name="Wang C.M."/>
            <person name="Zheng Y."/>
            <person name="Sakai Y."/>
            <person name="Toyoda A."/>
            <person name="Minakuchi Y."/>
            <person name="Abe K."/>
            <person name="Yokota A."/>
            <person name="Yabe S."/>
        </authorList>
    </citation>
    <scope>NUCLEOTIDE SEQUENCE [LARGE SCALE GENOMIC DNA]</scope>
    <source>
        <strain evidence="17">S-27</strain>
    </source>
</reference>
<dbReference type="OrthoDB" id="9781904at2"/>
<evidence type="ECO:0000256" key="5">
    <source>
        <dbReference type="ARBA" id="ARBA00022553"/>
    </source>
</evidence>
<protein>
    <recommendedName>
        <fullName evidence="3">histidine kinase</fullName>
        <ecNumber evidence="3">2.7.13.3</ecNumber>
    </recommendedName>
</protein>
<dbReference type="EC" id="2.7.13.3" evidence="3"/>
<dbReference type="Pfam" id="PF07730">
    <property type="entry name" value="HisKA_3"/>
    <property type="match status" value="1"/>
</dbReference>
<dbReference type="CDD" id="cd06225">
    <property type="entry name" value="HAMP"/>
    <property type="match status" value="1"/>
</dbReference>
<keyword evidence="5" id="KW-0597">Phosphoprotein</keyword>
<evidence type="ECO:0000256" key="9">
    <source>
        <dbReference type="ARBA" id="ARBA00022989"/>
    </source>
</evidence>
<evidence type="ECO:0000256" key="11">
    <source>
        <dbReference type="ARBA" id="ARBA00023136"/>
    </source>
</evidence>
<dbReference type="Gene3D" id="6.10.340.10">
    <property type="match status" value="1"/>
</dbReference>
<dbReference type="PANTHER" id="PTHR24421">
    <property type="entry name" value="NITRATE/NITRITE SENSOR PROTEIN NARX-RELATED"/>
    <property type="match status" value="1"/>
</dbReference>
<dbReference type="SMART" id="SM00387">
    <property type="entry name" value="HATPase_c"/>
    <property type="match status" value="1"/>
</dbReference>
<evidence type="ECO:0000256" key="10">
    <source>
        <dbReference type="ARBA" id="ARBA00023012"/>
    </source>
</evidence>
<feature type="domain" description="HAMP" evidence="15">
    <location>
        <begin position="216"/>
        <end position="268"/>
    </location>
</feature>
<dbReference type="PROSITE" id="PS50109">
    <property type="entry name" value="HIS_KIN"/>
    <property type="match status" value="1"/>
</dbReference>
<dbReference type="Gene3D" id="3.30.565.10">
    <property type="entry name" value="Histidine kinase-like ATPase, C-terminal domain"/>
    <property type="match status" value="1"/>
</dbReference>
<feature type="transmembrane region" description="Helical" evidence="13">
    <location>
        <begin position="188"/>
        <end position="215"/>
    </location>
</feature>
<keyword evidence="17" id="KW-1185">Reference proteome</keyword>
<evidence type="ECO:0000313" key="17">
    <source>
        <dbReference type="Proteomes" id="UP000287224"/>
    </source>
</evidence>
<dbReference type="SUPFAM" id="SSF158472">
    <property type="entry name" value="HAMP domain-like"/>
    <property type="match status" value="1"/>
</dbReference>
<evidence type="ECO:0000256" key="12">
    <source>
        <dbReference type="SAM" id="Coils"/>
    </source>
</evidence>
<feature type="domain" description="Histidine kinase" evidence="14">
    <location>
        <begin position="285"/>
        <end position="475"/>
    </location>
</feature>
<dbReference type="SUPFAM" id="SSF55874">
    <property type="entry name" value="ATPase domain of HSP90 chaperone/DNA topoisomerase II/histidine kinase"/>
    <property type="match status" value="1"/>
</dbReference>
<evidence type="ECO:0000313" key="16">
    <source>
        <dbReference type="EMBL" id="GCE04631.1"/>
    </source>
</evidence>
<keyword evidence="7 13" id="KW-0812">Transmembrane</keyword>
<evidence type="ECO:0000256" key="6">
    <source>
        <dbReference type="ARBA" id="ARBA00022679"/>
    </source>
</evidence>
<keyword evidence="10" id="KW-0902">Two-component regulatory system</keyword>
<organism evidence="16 17">
    <name type="scientific">Dictyobacter aurantiacus</name>
    <dbReference type="NCBI Taxonomy" id="1936993"/>
    <lineage>
        <taxon>Bacteria</taxon>
        <taxon>Bacillati</taxon>
        <taxon>Chloroflexota</taxon>
        <taxon>Ktedonobacteria</taxon>
        <taxon>Ktedonobacterales</taxon>
        <taxon>Dictyobacteraceae</taxon>
        <taxon>Dictyobacter</taxon>
    </lineage>
</organism>
<keyword evidence="4" id="KW-1003">Cell membrane</keyword>
<dbReference type="CDD" id="cd16917">
    <property type="entry name" value="HATPase_UhpB-NarQ-NarX-like"/>
    <property type="match status" value="1"/>
</dbReference>
<dbReference type="InterPro" id="IPR050482">
    <property type="entry name" value="Sensor_HK_TwoCompSys"/>
</dbReference>
<dbReference type="PROSITE" id="PS50885">
    <property type="entry name" value="HAMP"/>
    <property type="match status" value="1"/>
</dbReference>
<feature type="transmembrane region" description="Helical" evidence="13">
    <location>
        <begin position="20"/>
        <end position="44"/>
    </location>
</feature>
<evidence type="ECO:0000256" key="3">
    <source>
        <dbReference type="ARBA" id="ARBA00012438"/>
    </source>
</evidence>
<dbReference type="PANTHER" id="PTHR24421:SF37">
    <property type="entry name" value="SENSOR HISTIDINE KINASE NARS"/>
    <property type="match status" value="1"/>
</dbReference>
<keyword evidence="11 13" id="KW-0472">Membrane</keyword>
<comment type="caution">
    <text evidence="16">The sequence shown here is derived from an EMBL/GenBank/DDBJ whole genome shotgun (WGS) entry which is preliminary data.</text>
</comment>
<dbReference type="InterPro" id="IPR003594">
    <property type="entry name" value="HATPase_dom"/>
</dbReference>
<evidence type="ECO:0000256" key="13">
    <source>
        <dbReference type="SAM" id="Phobius"/>
    </source>
</evidence>